<evidence type="ECO:0000313" key="4">
    <source>
        <dbReference type="EMBL" id="SDQ47022.1"/>
    </source>
</evidence>
<dbReference type="InterPro" id="IPR058581">
    <property type="entry name" value="TM_HPP"/>
</dbReference>
<keyword evidence="1" id="KW-0812">Transmembrane</keyword>
<feature type="domain" description="HPP transmembrane region" evidence="2">
    <location>
        <begin position="12"/>
        <end position="158"/>
    </location>
</feature>
<dbReference type="EMBL" id="FNKQ01000002">
    <property type="protein sequence ID" value="SDQ47022.1"/>
    <property type="molecule type" value="Genomic_DNA"/>
</dbReference>
<sequence>MNRRRVGTSLYAGVLFSILGLVGWVSGHPFIFPSLGPSAFILAFERRGERTRTYRIVGGHLIGCVCGLFAYWLLAAGTVLTTSPPGLSVEGLRLAASGFLSVVLTSWGMIATDTKHAPACATTLIVSLGLLSSLTEVAIIVASVVILVEAHLGVLWAFERIVGDASVPSAAGDDVESTE</sequence>
<evidence type="ECO:0000256" key="1">
    <source>
        <dbReference type="SAM" id="Phobius"/>
    </source>
</evidence>
<dbReference type="EMBL" id="QQST01000001">
    <property type="protein sequence ID" value="RDI70646.1"/>
    <property type="molecule type" value="Genomic_DNA"/>
</dbReference>
<organism evidence="4 5">
    <name type="scientific">Halopelagius longus</name>
    <dbReference type="NCBI Taxonomy" id="1236180"/>
    <lineage>
        <taxon>Archaea</taxon>
        <taxon>Methanobacteriati</taxon>
        <taxon>Methanobacteriota</taxon>
        <taxon>Stenosarchaea group</taxon>
        <taxon>Halobacteria</taxon>
        <taxon>Halobacteriales</taxon>
        <taxon>Haloferacaceae</taxon>
    </lineage>
</organism>
<dbReference type="OrthoDB" id="167785at2157"/>
<reference evidence="5" key="1">
    <citation type="submission" date="2016-10" db="EMBL/GenBank/DDBJ databases">
        <authorList>
            <person name="Varghese N."/>
            <person name="Submissions S."/>
        </authorList>
    </citation>
    <scope>NUCLEOTIDE SEQUENCE [LARGE SCALE GENOMIC DNA]</scope>
    <source>
        <strain evidence="5">CGMCC 1.12397</strain>
    </source>
</reference>
<keyword evidence="1" id="KW-1133">Transmembrane helix</keyword>
<gene>
    <name evidence="3" type="ORF">DWB78_02290</name>
    <name evidence="4" type="ORF">SAMN05216278_1641</name>
</gene>
<accession>A0A1H1B529</accession>
<evidence type="ECO:0000313" key="5">
    <source>
        <dbReference type="Proteomes" id="UP000199289"/>
    </source>
</evidence>
<name>A0A1H1B529_9EURY</name>
<feature type="transmembrane region" description="Helical" evidence="1">
    <location>
        <begin position="94"/>
        <end position="112"/>
    </location>
</feature>
<reference evidence="4" key="2">
    <citation type="submission" date="2016-10" db="EMBL/GenBank/DDBJ databases">
        <authorList>
            <person name="de Groot N.N."/>
        </authorList>
    </citation>
    <scope>NUCLEOTIDE SEQUENCE [LARGE SCALE GENOMIC DNA]</scope>
    <source>
        <strain evidence="4">CGMCC 1.12397</strain>
    </source>
</reference>
<dbReference type="AlphaFoldDB" id="A0A1H1B529"/>
<feature type="transmembrane region" description="Helical" evidence="1">
    <location>
        <begin position="53"/>
        <end position="74"/>
    </location>
</feature>
<evidence type="ECO:0000259" key="2">
    <source>
        <dbReference type="Pfam" id="PF04982"/>
    </source>
</evidence>
<evidence type="ECO:0000313" key="3">
    <source>
        <dbReference type="EMBL" id="RDI70646.1"/>
    </source>
</evidence>
<keyword evidence="6" id="KW-1185">Reference proteome</keyword>
<protein>
    <submittedName>
        <fullName evidence="4">HPP family protein</fullName>
    </submittedName>
</protein>
<dbReference type="Proteomes" id="UP000255421">
    <property type="component" value="Unassembled WGS sequence"/>
</dbReference>
<proteinExistence type="predicted"/>
<dbReference type="Pfam" id="PF04982">
    <property type="entry name" value="TM_HPP"/>
    <property type="match status" value="1"/>
</dbReference>
<reference evidence="3 6" key="3">
    <citation type="submission" date="2018-07" db="EMBL/GenBank/DDBJ databases">
        <title>Genome sequence of extremly halophilic archaeon Halopelagius longus strain BC12-B1.</title>
        <authorList>
            <person name="Zhang X."/>
        </authorList>
    </citation>
    <scope>NUCLEOTIDE SEQUENCE [LARGE SCALE GENOMIC DNA]</scope>
    <source>
        <strain evidence="3 6">BC12-B1</strain>
    </source>
</reference>
<feature type="transmembrane region" description="Helical" evidence="1">
    <location>
        <begin position="124"/>
        <end position="148"/>
    </location>
</feature>
<keyword evidence="1" id="KW-0472">Membrane</keyword>
<evidence type="ECO:0000313" key="6">
    <source>
        <dbReference type="Proteomes" id="UP000255421"/>
    </source>
</evidence>
<feature type="transmembrane region" description="Helical" evidence="1">
    <location>
        <begin position="12"/>
        <end position="32"/>
    </location>
</feature>
<dbReference type="Proteomes" id="UP000199289">
    <property type="component" value="Unassembled WGS sequence"/>
</dbReference>
<dbReference type="RefSeq" id="WP_092535653.1">
    <property type="nucleotide sequence ID" value="NZ_FNKQ01000002.1"/>
</dbReference>